<name>A0A9P6E741_9AGAR</name>
<sequence>MPAPDVTSYRCIETRPALGHVNLMLDTFISNAAPEDLRSIMRNLLATGPPGITPAFTNAARCCLRQTNCKVNPYLLFSKQSRDSPATPLPHLQDVLTRARSLFGAGMGFASLGLLSSIVRATIGLRWEEDGDMADFLAIIDSDITQAIQSCKEEQQSGRLVDVSSARDAKNELRSSLNDSLADSKLWGGEYAFERALLSMDYWKF</sequence>
<proteinExistence type="predicted"/>
<comment type="caution">
    <text evidence="1">The sequence shown here is derived from an EMBL/GenBank/DDBJ whole genome shotgun (WGS) entry which is preliminary data.</text>
</comment>
<organism evidence="1 2">
    <name type="scientific">Crepidotus variabilis</name>
    <dbReference type="NCBI Taxonomy" id="179855"/>
    <lineage>
        <taxon>Eukaryota</taxon>
        <taxon>Fungi</taxon>
        <taxon>Dikarya</taxon>
        <taxon>Basidiomycota</taxon>
        <taxon>Agaricomycotina</taxon>
        <taxon>Agaricomycetes</taxon>
        <taxon>Agaricomycetidae</taxon>
        <taxon>Agaricales</taxon>
        <taxon>Agaricineae</taxon>
        <taxon>Crepidotaceae</taxon>
        <taxon>Crepidotus</taxon>
    </lineage>
</organism>
<gene>
    <name evidence="1" type="ORF">CPB83DRAFT_775083</name>
</gene>
<dbReference type="OrthoDB" id="3219836at2759"/>
<protein>
    <submittedName>
        <fullName evidence="1">Uncharacterized protein</fullName>
    </submittedName>
</protein>
<dbReference type="AlphaFoldDB" id="A0A9P6E741"/>
<dbReference type="EMBL" id="MU157912">
    <property type="protein sequence ID" value="KAF9523695.1"/>
    <property type="molecule type" value="Genomic_DNA"/>
</dbReference>
<evidence type="ECO:0000313" key="2">
    <source>
        <dbReference type="Proteomes" id="UP000807306"/>
    </source>
</evidence>
<accession>A0A9P6E741</accession>
<reference evidence="1" key="1">
    <citation type="submission" date="2020-11" db="EMBL/GenBank/DDBJ databases">
        <authorList>
            <consortium name="DOE Joint Genome Institute"/>
            <person name="Ahrendt S."/>
            <person name="Riley R."/>
            <person name="Andreopoulos W."/>
            <person name="Labutti K."/>
            <person name="Pangilinan J."/>
            <person name="Ruiz-Duenas F.J."/>
            <person name="Barrasa J.M."/>
            <person name="Sanchez-Garcia M."/>
            <person name="Camarero S."/>
            <person name="Miyauchi S."/>
            <person name="Serrano A."/>
            <person name="Linde D."/>
            <person name="Babiker R."/>
            <person name="Drula E."/>
            <person name="Ayuso-Fernandez I."/>
            <person name="Pacheco R."/>
            <person name="Padilla G."/>
            <person name="Ferreira P."/>
            <person name="Barriuso J."/>
            <person name="Kellner H."/>
            <person name="Castanera R."/>
            <person name="Alfaro M."/>
            <person name="Ramirez L."/>
            <person name="Pisabarro A.G."/>
            <person name="Kuo A."/>
            <person name="Tritt A."/>
            <person name="Lipzen A."/>
            <person name="He G."/>
            <person name="Yan M."/>
            <person name="Ng V."/>
            <person name="Cullen D."/>
            <person name="Martin F."/>
            <person name="Rosso M.-N."/>
            <person name="Henrissat B."/>
            <person name="Hibbett D."/>
            <person name="Martinez A.T."/>
            <person name="Grigoriev I.V."/>
        </authorList>
    </citation>
    <scope>NUCLEOTIDE SEQUENCE</scope>
    <source>
        <strain evidence="1">CBS 506.95</strain>
    </source>
</reference>
<evidence type="ECO:0000313" key="1">
    <source>
        <dbReference type="EMBL" id="KAF9523695.1"/>
    </source>
</evidence>
<dbReference type="Proteomes" id="UP000807306">
    <property type="component" value="Unassembled WGS sequence"/>
</dbReference>
<keyword evidence="2" id="KW-1185">Reference proteome</keyword>